<dbReference type="EMBL" id="CAEZXE010000190">
    <property type="protein sequence ID" value="CAB4692407.1"/>
    <property type="molecule type" value="Genomic_DNA"/>
</dbReference>
<proteinExistence type="predicted"/>
<dbReference type="AlphaFoldDB" id="A0A6J6P190"/>
<accession>A0A6J6P190</accession>
<organism evidence="1">
    <name type="scientific">freshwater metagenome</name>
    <dbReference type="NCBI Taxonomy" id="449393"/>
    <lineage>
        <taxon>unclassified sequences</taxon>
        <taxon>metagenomes</taxon>
        <taxon>ecological metagenomes</taxon>
    </lineage>
</organism>
<protein>
    <submittedName>
        <fullName evidence="1">Unannotated protein</fullName>
    </submittedName>
</protein>
<reference evidence="1" key="1">
    <citation type="submission" date="2020-05" db="EMBL/GenBank/DDBJ databases">
        <authorList>
            <person name="Chiriac C."/>
            <person name="Salcher M."/>
            <person name="Ghai R."/>
            <person name="Kavagutti S V."/>
        </authorList>
    </citation>
    <scope>NUCLEOTIDE SEQUENCE</scope>
</reference>
<name>A0A6J6P190_9ZZZZ</name>
<evidence type="ECO:0000313" key="1">
    <source>
        <dbReference type="EMBL" id="CAB4692407.1"/>
    </source>
</evidence>
<sequence length="74" mass="8032">MLDAIDDNTEGGIDHTTVRVVPHGATDEERSVTIATVEEVTVVMVGISTDGLDDWIARLMDREIIERSDHGASP</sequence>
<gene>
    <name evidence="1" type="ORF">UFOPK2350_01648</name>
</gene>